<dbReference type="UniPathway" id="UPA00031">
    <property type="reaction ID" value="UER00014"/>
</dbReference>
<dbReference type="GO" id="GO:0051287">
    <property type="term" value="F:NAD binding"/>
    <property type="evidence" value="ECO:0007669"/>
    <property type="project" value="InterPro"/>
</dbReference>
<dbReference type="GO" id="GO:0005829">
    <property type="term" value="C:cytosol"/>
    <property type="evidence" value="ECO:0007669"/>
    <property type="project" value="TreeGrafter"/>
</dbReference>
<feature type="binding site" evidence="13 17">
    <location>
        <position position="265"/>
    </location>
    <ligand>
        <name>substrate</name>
    </ligand>
</feature>
<keyword evidence="11 13" id="KW-0368">Histidine biosynthesis</keyword>
<feature type="binding site" evidence="13 17">
    <location>
        <position position="334"/>
    </location>
    <ligand>
        <name>substrate</name>
    </ligand>
</feature>
<dbReference type="InterPro" id="IPR022695">
    <property type="entry name" value="Histidinol_DH_monofunct"/>
</dbReference>
<reference evidence="20 21" key="1">
    <citation type="submission" date="2020-08" db="EMBL/GenBank/DDBJ databases">
        <title>Genomic Encyclopedia of Type Strains, Phase III (KMG-III): the genomes of soil and plant-associated and newly described type strains.</title>
        <authorList>
            <person name="Whitman W."/>
        </authorList>
    </citation>
    <scope>NUCLEOTIDE SEQUENCE [LARGE SCALE GENOMIC DNA]</scope>
    <source>
        <strain evidence="20 21">CECT 4462</strain>
    </source>
</reference>
<evidence type="ECO:0000256" key="13">
    <source>
        <dbReference type="HAMAP-Rule" id="MF_01024"/>
    </source>
</evidence>
<evidence type="ECO:0000256" key="7">
    <source>
        <dbReference type="ARBA" id="ARBA00022723"/>
    </source>
</evidence>
<keyword evidence="6 13" id="KW-0028">Amino-acid biosynthesis</keyword>
<dbReference type="InterPro" id="IPR016161">
    <property type="entry name" value="Ald_DH/histidinol_DH"/>
</dbReference>
<evidence type="ECO:0000256" key="16">
    <source>
        <dbReference type="PIRSR" id="PIRSR000099-2"/>
    </source>
</evidence>
<comment type="similarity">
    <text evidence="3 13 14 19">Belongs to the histidinol dehydrogenase family.</text>
</comment>
<dbReference type="Pfam" id="PF00815">
    <property type="entry name" value="Histidinol_dh"/>
    <property type="match status" value="1"/>
</dbReference>
<feature type="binding site" evidence="13 16">
    <location>
        <position position="220"/>
    </location>
    <ligand>
        <name>NAD(+)</name>
        <dbReference type="ChEBI" id="CHEBI:57540"/>
    </ligand>
</feature>
<feature type="binding site" evidence="13 18">
    <location>
        <position position="367"/>
    </location>
    <ligand>
        <name>Zn(2+)</name>
        <dbReference type="ChEBI" id="CHEBI:29105"/>
    </ligand>
</feature>
<dbReference type="PANTHER" id="PTHR21256">
    <property type="entry name" value="HISTIDINOL DEHYDROGENASE HDH"/>
    <property type="match status" value="1"/>
</dbReference>
<dbReference type="PROSITE" id="PS00611">
    <property type="entry name" value="HISOL_DEHYDROGENASE"/>
    <property type="match status" value="1"/>
</dbReference>
<evidence type="ECO:0000313" key="21">
    <source>
        <dbReference type="Proteomes" id="UP000549250"/>
    </source>
</evidence>
<feature type="binding site" evidence="13 17">
    <location>
        <position position="426"/>
    </location>
    <ligand>
        <name>substrate</name>
    </ligand>
</feature>
<dbReference type="GO" id="GO:0000105">
    <property type="term" value="P:L-histidine biosynthetic process"/>
    <property type="evidence" value="ECO:0007669"/>
    <property type="project" value="UniProtKB-UniRule"/>
</dbReference>
<feature type="binding site" evidence="13 16">
    <location>
        <position position="136"/>
    </location>
    <ligand>
        <name>NAD(+)</name>
        <dbReference type="ChEBI" id="CHEBI:57540"/>
    </ligand>
</feature>
<evidence type="ECO:0000256" key="5">
    <source>
        <dbReference type="ARBA" id="ARBA00016531"/>
    </source>
</evidence>
<dbReference type="Gene3D" id="1.20.5.1300">
    <property type="match status" value="1"/>
</dbReference>
<dbReference type="Gene3D" id="3.40.50.1980">
    <property type="entry name" value="Nitrogenase molybdenum iron protein domain"/>
    <property type="match status" value="2"/>
</dbReference>
<feature type="binding site" evidence="13 18">
    <location>
        <position position="268"/>
    </location>
    <ligand>
        <name>Zn(2+)</name>
        <dbReference type="ChEBI" id="CHEBI:29105"/>
    </ligand>
</feature>
<feature type="active site" description="Proton acceptor" evidence="13 15">
    <location>
        <position position="334"/>
    </location>
</feature>
<evidence type="ECO:0000256" key="18">
    <source>
        <dbReference type="PIRSR" id="PIRSR000099-4"/>
    </source>
</evidence>
<organism evidence="20 21">
    <name type="scientific">Azomonas macrocytogenes</name>
    <name type="common">Azotobacter macrocytogenes</name>
    <dbReference type="NCBI Taxonomy" id="69962"/>
    <lineage>
        <taxon>Bacteria</taxon>
        <taxon>Pseudomonadati</taxon>
        <taxon>Pseudomonadota</taxon>
        <taxon>Gammaproteobacteria</taxon>
        <taxon>Pseudomonadales</taxon>
        <taxon>Pseudomonadaceae</taxon>
        <taxon>Azomonas</taxon>
    </lineage>
</organism>
<dbReference type="CDD" id="cd06572">
    <property type="entry name" value="Histidinol_dh"/>
    <property type="match status" value="1"/>
</dbReference>
<dbReference type="NCBIfam" id="TIGR00069">
    <property type="entry name" value="hisD"/>
    <property type="match status" value="1"/>
</dbReference>
<feature type="binding site" evidence="13 18">
    <location>
        <position position="265"/>
    </location>
    <ligand>
        <name>Zn(2+)</name>
        <dbReference type="ChEBI" id="CHEBI:29105"/>
    </ligand>
</feature>
<evidence type="ECO:0000256" key="3">
    <source>
        <dbReference type="ARBA" id="ARBA00010178"/>
    </source>
</evidence>
<comment type="catalytic activity">
    <reaction evidence="12 13">
        <text>L-histidinol + 2 NAD(+) + H2O = L-histidine + 2 NADH + 3 H(+)</text>
        <dbReference type="Rhea" id="RHEA:20641"/>
        <dbReference type="ChEBI" id="CHEBI:15377"/>
        <dbReference type="ChEBI" id="CHEBI:15378"/>
        <dbReference type="ChEBI" id="CHEBI:57540"/>
        <dbReference type="ChEBI" id="CHEBI:57595"/>
        <dbReference type="ChEBI" id="CHEBI:57699"/>
        <dbReference type="ChEBI" id="CHEBI:57945"/>
        <dbReference type="EC" id="1.1.1.23"/>
    </reaction>
</comment>
<feature type="active site" description="Proton acceptor" evidence="13 15">
    <location>
        <position position="333"/>
    </location>
</feature>
<feature type="binding site" evidence="13 18">
    <location>
        <position position="426"/>
    </location>
    <ligand>
        <name>Zn(2+)</name>
        <dbReference type="ChEBI" id="CHEBI:29105"/>
    </ligand>
</feature>
<evidence type="ECO:0000256" key="11">
    <source>
        <dbReference type="ARBA" id="ARBA00023102"/>
    </source>
</evidence>
<dbReference type="SUPFAM" id="SSF53720">
    <property type="entry name" value="ALDH-like"/>
    <property type="match status" value="1"/>
</dbReference>
<dbReference type="FunFam" id="3.40.50.1980:FF:000004">
    <property type="entry name" value="Histidinol dehydrogenase"/>
    <property type="match status" value="1"/>
</dbReference>
<dbReference type="PIRSF" id="PIRSF000099">
    <property type="entry name" value="Histidinol_dh"/>
    <property type="match status" value="1"/>
</dbReference>
<keyword evidence="9 13" id="KW-0560">Oxidoreductase</keyword>
<dbReference type="FunFam" id="3.40.50.1980:FF:000010">
    <property type="entry name" value="Histidinol dehydrogenase"/>
    <property type="match status" value="1"/>
</dbReference>
<name>A0A839T572_AZOMA</name>
<keyword evidence="8 13" id="KW-0862">Zinc</keyword>
<keyword evidence="21" id="KW-1185">Reference proteome</keyword>
<dbReference type="EC" id="1.1.1.23" evidence="4 13"/>
<evidence type="ECO:0000256" key="1">
    <source>
        <dbReference type="ARBA" id="ARBA00003850"/>
    </source>
</evidence>
<dbReference type="InterPro" id="IPR001692">
    <property type="entry name" value="Histidinol_DH_CS"/>
</dbReference>
<evidence type="ECO:0000256" key="10">
    <source>
        <dbReference type="ARBA" id="ARBA00023027"/>
    </source>
</evidence>
<feature type="binding site" evidence="13 17">
    <location>
        <position position="243"/>
    </location>
    <ligand>
        <name>substrate</name>
    </ligand>
</feature>
<sequence length="436" mass="47067">MTAPIAIRRLNAADPDFARQLDHLLSWESVSDGAVNQRVLEIIDAVRQQGDTAVVEFTRRFDGVEATDISELILPRERLELALTRISSEQRVALEESAERVRLYHERQKQDSWTYTEPDGTVLGQQVTPLDRAGLYVPGGKAAYPSSVLMNAIPAKVAGVAEVVMVVPTPRGEINELVLAAACVAGVDRVFTIGGAQAVAALAYGTASVPRVDKIVGPGNIYVATAKRHVFGQVGIDMIAGPSEILVVCDGQTDPDWIAMDLFSQAEHDEDAQAILVSPDAAFLYRVAESIAKLLPTMERVEIIRTSLANRGVLIQVKDMSQAIEVANRIAPEHLELSVAEPEQWLPQIRHAGAIFMGRYTAEALGDYCAGPNHVLPTSGTARFSSPLGVYDFQKRSSIIHCSAAGASVLGKVASVLARGESLTAHARSAEYRIKQ</sequence>
<dbReference type="RefSeq" id="WP_183167520.1">
    <property type="nucleotide sequence ID" value="NZ_JACHXI010000018.1"/>
</dbReference>
<dbReference type="GO" id="GO:0004399">
    <property type="term" value="F:histidinol dehydrogenase activity"/>
    <property type="evidence" value="ECO:0007669"/>
    <property type="project" value="UniProtKB-UniRule"/>
</dbReference>
<comment type="pathway">
    <text evidence="2 13">Amino-acid biosynthesis; L-histidine biosynthesis; L-histidine from 5-phospho-alpha-D-ribose 1-diphosphate: step 9/9.</text>
</comment>
<dbReference type="Proteomes" id="UP000549250">
    <property type="component" value="Unassembled WGS sequence"/>
</dbReference>
<protein>
    <recommendedName>
        <fullName evidence="5 13">Histidinol dehydrogenase</fullName>
        <shortName evidence="13">HDH</shortName>
        <ecNumber evidence="4 13">1.1.1.23</ecNumber>
    </recommendedName>
</protein>
<comment type="caution">
    <text evidence="20">The sequence shown here is derived from an EMBL/GenBank/DDBJ whole genome shotgun (WGS) entry which is preliminary data.</text>
</comment>
<dbReference type="AlphaFoldDB" id="A0A839T572"/>
<keyword evidence="7 13" id="KW-0479">Metal-binding</keyword>
<dbReference type="HAMAP" id="MF_01024">
    <property type="entry name" value="HisD"/>
    <property type="match status" value="1"/>
</dbReference>
<evidence type="ECO:0000256" key="2">
    <source>
        <dbReference type="ARBA" id="ARBA00004940"/>
    </source>
</evidence>
<evidence type="ECO:0000256" key="19">
    <source>
        <dbReference type="RuleBase" id="RU004175"/>
    </source>
</evidence>
<proteinExistence type="inferred from homology"/>
<evidence type="ECO:0000256" key="17">
    <source>
        <dbReference type="PIRSR" id="PIRSR000099-3"/>
    </source>
</evidence>
<keyword evidence="10 13" id="KW-0520">NAD</keyword>
<gene>
    <name evidence="13" type="primary">hisD</name>
    <name evidence="20" type="ORF">FHR87_003102</name>
</gene>
<dbReference type="GO" id="GO:0008270">
    <property type="term" value="F:zinc ion binding"/>
    <property type="evidence" value="ECO:0007669"/>
    <property type="project" value="UniProtKB-UniRule"/>
</dbReference>
<accession>A0A839T572</accession>
<evidence type="ECO:0000313" key="20">
    <source>
        <dbReference type="EMBL" id="MBB3104677.1"/>
    </source>
</evidence>
<evidence type="ECO:0000256" key="9">
    <source>
        <dbReference type="ARBA" id="ARBA00023002"/>
    </source>
</evidence>
<comment type="function">
    <text evidence="1 13">Catalyzes the sequential NAD-dependent oxidations of L-histidinol to L-histidinaldehyde and then to L-histidine.</text>
</comment>
<evidence type="ECO:0000256" key="15">
    <source>
        <dbReference type="PIRSR" id="PIRSR000099-1"/>
    </source>
</evidence>
<evidence type="ECO:0000256" key="14">
    <source>
        <dbReference type="PIRNR" id="PIRNR000099"/>
    </source>
</evidence>
<dbReference type="PRINTS" id="PR00083">
    <property type="entry name" value="HOLDHDRGNASE"/>
</dbReference>
<evidence type="ECO:0000256" key="12">
    <source>
        <dbReference type="ARBA" id="ARBA00049489"/>
    </source>
</evidence>
<dbReference type="EMBL" id="JACHXI010000018">
    <property type="protein sequence ID" value="MBB3104677.1"/>
    <property type="molecule type" value="Genomic_DNA"/>
</dbReference>
<evidence type="ECO:0000256" key="6">
    <source>
        <dbReference type="ARBA" id="ARBA00022605"/>
    </source>
</evidence>
<feature type="binding site" evidence="13 17">
    <location>
        <position position="268"/>
    </location>
    <ligand>
        <name>substrate</name>
    </ligand>
</feature>
<feature type="binding site" evidence="13 17">
    <location>
        <position position="367"/>
    </location>
    <ligand>
        <name>substrate</name>
    </ligand>
</feature>
<evidence type="ECO:0000256" key="8">
    <source>
        <dbReference type="ARBA" id="ARBA00022833"/>
    </source>
</evidence>
<dbReference type="PANTHER" id="PTHR21256:SF2">
    <property type="entry name" value="HISTIDINE BIOSYNTHESIS TRIFUNCTIONAL PROTEIN"/>
    <property type="match status" value="1"/>
</dbReference>
<dbReference type="InterPro" id="IPR012131">
    <property type="entry name" value="Hstdl_DH"/>
</dbReference>
<feature type="binding site" evidence="13 16">
    <location>
        <position position="197"/>
    </location>
    <ligand>
        <name>NAD(+)</name>
        <dbReference type="ChEBI" id="CHEBI:57540"/>
    </ligand>
</feature>
<feature type="binding site" evidence="13 17">
    <location>
        <position position="421"/>
    </location>
    <ligand>
        <name>substrate</name>
    </ligand>
</feature>
<evidence type="ECO:0000256" key="4">
    <source>
        <dbReference type="ARBA" id="ARBA00012965"/>
    </source>
</evidence>
<comment type="cofactor">
    <cofactor evidence="13 18">
        <name>Zn(2+)</name>
        <dbReference type="ChEBI" id="CHEBI:29105"/>
    </cofactor>
    <text evidence="13 18">Binds 1 zinc ion per subunit.</text>
</comment>